<evidence type="ECO:0000256" key="15">
    <source>
        <dbReference type="ARBA" id="ARBA00081350"/>
    </source>
</evidence>
<evidence type="ECO:0000256" key="6">
    <source>
        <dbReference type="ARBA" id="ARBA00022777"/>
    </source>
</evidence>
<dbReference type="FunFam" id="3.60.40.10:FF:000005">
    <property type="entry name" value="Serine/threonine protein phosphatase"/>
    <property type="match status" value="1"/>
</dbReference>
<gene>
    <name evidence="19" type="ORF">F9278_02855</name>
</gene>
<dbReference type="PANTHER" id="PTHR43156">
    <property type="entry name" value="STAGE II SPORULATION PROTEIN E-RELATED"/>
    <property type="match status" value="1"/>
</dbReference>
<keyword evidence="6" id="KW-0418">Kinase</keyword>
<evidence type="ECO:0000259" key="18">
    <source>
        <dbReference type="SMART" id="SM00331"/>
    </source>
</evidence>
<keyword evidence="5" id="KW-0547">Nucleotide-binding</keyword>
<dbReference type="Proteomes" id="UP000327294">
    <property type="component" value="Chromosome"/>
</dbReference>
<dbReference type="SUPFAM" id="SSF55781">
    <property type="entry name" value="GAF domain-like"/>
    <property type="match status" value="1"/>
</dbReference>
<dbReference type="GO" id="GO:0005524">
    <property type="term" value="F:ATP binding"/>
    <property type="evidence" value="ECO:0007669"/>
    <property type="project" value="UniProtKB-KW"/>
</dbReference>
<protein>
    <recommendedName>
        <fullName evidence="1">protein-serine/threonine phosphatase</fullName>
        <ecNumber evidence="1">3.1.3.16</ecNumber>
    </recommendedName>
    <alternativeName>
        <fullName evidence="15">Protein-serine/threonine phosphatase</fullName>
    </alternativeName>
    <alternativeName>
        <fullName evidence="14">Serine/threonine-protein kinase</fullName>
    </alternativeName>
</protein>
<evidence type="ECO:0000256" key="4">
    <source>
        <dbReference type="ARBA" id="ARBA00022723"/>
    </source>
</evidence>
<keyword evidence="2" id="KW-0597">Phosphoprotein</keyword>
<feature type="region of interest" description="Disordered" evidence="17">
    <location>
        <begin position="181"/>
        <end position="205"/>
    </location>
</feature>
<dbReference type="InterPro" id="IPR003594">
    <property type="entry name" value="HATPase_dom"/>
</dbReference>
<dbReference type="InterPro" id="IPR036890">
    <property type="entry name" value="HATPase_C_sf"/>
</dbReference>
<keyword evidence="3" id="KW-0808">Transferase</keyword>
<dbReference type="SUPFAM" id="SSF81606">
    <property type="entry name" value="PP2C-like"/>
    <property type="match status" value="1"/>
</dbReference>
<dbReference type="InterPro" id="IPR029016">
    <property type="entry name" value="GAF-like_dom_sf"/>
</dbReference>
<evidence type="ECO:0000313" key="20">
    <source>
        <dbReference type="Proteomes" id="UP000327294"/>
    </source>
</evidence>
<dbReference type="EMBL" id="CP045096">
    <property type="protein sequence ID" value="QFR02338.1"/>
    <property type="molecule type" value="Genomic_DNA"/>
</dbReference>
<comment type="catalytic activity">
    <reaction evidence="12">
        <text>O-phospho-L-seryl-[protein] + H2O = L-seryl-[protein] + phosphate</text>
        <dbReference type="Rhea" id="RHEA:20629"/>
        <dbReference type="Rhea" id="RHEA-COMP:9863"/>
        <dbReference type="Rhea" id="RHEA-COMP:11604"/>
        <dbReference type="ChEBI" id="CHEBI:15377"/>
        <dbReference type="ChEBI" id="CHEBI:29999"/>
        <dbReference type="ChEBI" id="CHEBI:43474"/>
        <dbReference type="ChEBI" id="CHEBI:83421"/>
        <dbReference type="EC" id="3.1.3.16"/>
    </reaction>
</comment>
<proteinExistence type="predicted"/>
<evidence type="ECO:0000256" key="9">
    <source>
        <dbReference type="ARBA" id="ARBA00022842"/>
    </source>
</evidence>
<feature type="domain" description="PPM-type phosphatase" evidence="18">
    <location>
        <begin position="462"/>
        <end position="679"/>
    </location>
</feature>
<evidence type="ECO:0000256" key="13">
    <source>
        <dbReference type="ARBA" id="ARBA00056274"/>
    </source>
</evidence>
<keyword evidence="11" id="KW-0464">Manganese</keyword>
<evidence type="ECO:0000256" key="11">
    <source>
        <dbReference type="ARBA" id="ARBA00023211"/>
    </source>
</evidence>
<evidence type="ECO:0000256" key="14">
    <source>
        <dbReference type="ARBA" id="ARBA00075117"/>
    </source>
</evidence>
<dbReference type="SUPFAM" id="SSF55874">
    <property type="entry name" value="ATPase domain of HSP90 chaperone/DNA topoisomerase II/histidine kinase"/>
    <property type="match status" value="1"/>
</dbReference>
<keyword evidence="7" id="KW-0378">Hydrolase</keyword>
<evidence type="ECO:0000256" key="12">
    <source>
        <dbReference type="ARBA" id="ARBA00047761"/>
    </source>
</evidence>
<keyword evidence="4" id="KW-0479">Metal-binding</keyword>
<dbReference type="Gene3D" id="3.60.40.10">
    <property type="entry name" value="PPM-type phosphatase domain"/>
    <property type="match status" value="1"/>
</dbReference>
<evidence type="ECO:0000256" key="2">
    <source>
        <dbReference type="ARBA" id="ARBA00022553"/>
    </source>
</evidence>
<evidence type="ECO:0000256" key="5">
    <source>
        <dbReference type="ARBA" id="ARBA00022741"/>
    </source>
</evidence>
<dbReference type="GO" id="GO:0016301">
    <property type="term" value="F:kinase activity"/>
    <property type="evidence" value="ECO:0007669"/>
    <property type="project" value="UniProtKB-KW"/>
</dbReference>
<accession>A0A5P8KIA9</accession>
<evidence type="ECO:0000256" key="8">
    <source>
        <dbReference type="ARBA" id="ARBA00022840"/>
    </source>
</evidence>
<dbReference type="PANTHER" id="PTHR43156:SF2">
    <property type="entry name" value="STAGE II SPORULATION PROTEIN E"/>
    <property type="match status" value="1"/>
</dbReference>
<evidence type="ECO:0000256" key="17">
    <source>
        <dbReference type="SAM" id="MobiDB-lite"/>
    </source>
</evidence>
<dbReference type="Gene3D" id="3.30.450.40">
    <property type="match status" value="1"/>
</dbReference>
<keyword evidence="20" id="KW-1185">Reference proteome</keyword>
<evidence type="ECO:0000256" key="7">
    <source>
        <dbReference type="ARBA" id="ARBA00022801"/>
    </source>
</evidence>
<comment type="function">
    <text evidence="13">Primarily acts as an independent SigF regulator that is sensitive to the osmosensory signal, mediating the cross talk of PknD with the SigF regulon. Possesses both phosphatase and kinase activities. The kinase domain functions as a classic anti-sigma factor-like kinase to phosphorylate the anti-anti-sigma factor domain at the canonical regulatory site, and the phosphatase domain antagonizes this activity.</text>
</comment>
<dbReference type="KEGG" id="sphv:F9278_02855"/>
<dbReference type="AlphaFoldDB" id="A0A5P8KIA9"/>
<name>A0A5P8KIA9_9ACTN</name>
<keyword evidence="9" id="KW-0460">Magnesium</keyword>
<dbReference type="InterPro" id="IPR052016">
    <property type="entry name" value="Bact_Sigma-Reg"/>
</dbReference>
<organism evidence="19 20">
    <name type="scientific">Streptomyces phaeolivaceus</name>
    <dbReference type="NCBI Taxonomy" id="2653200"/>
    <lineage>
        <taxon>Bacteria</taxon>
        <taxon>Bacillati</taxon>
        <taxon>Actinomycetota</taxon>
        <taxon>Actinomycetes</taxon>
        <taxon>Kitasatosporales</taxon>
        <taxon>Streptomycetaceae</taxon>
        <taxon>Streptomyces</taxon>
    </lineage>
</organism>
<feature type="coiled-coil region" evidence="16">
    <location>
        <begin position="29"/>
        <end position="84"/>
    </location>
</feature>
<evidence type="ECO:0000256" key="10">
    <source>
        <dbReference type="ARBA" id="ARBA00022912"/>
    </source>
</evidence>
<evidence type="ECO:0000313" key="19">
    <source>
        <dbReference type="EMBL" id="QFR02338.1"/>
    </source>
</evidence>
<dbReference type="GO" id="GO:0046872">
    <property type="term" value="F:metal ion binding"/>
    <property type="evidence" value="ECO:0007669"/>
    <property type="project" value="UniProtKB-KW"/>
</dbReference>
<dbReference type="Pfam" id="PF07228">
    <property type="entry name" value="SpoIIE"/>
    <property type="match status" value="1"/>
</dbReference>
<dbReference type="GO" id="GO:0004722">
    <property type="term" value="F:protein serine/threonine phosphatase activity"/>
    <property type="evidence" value="ECO:0007669"/>
    <property type="project" value="UniProtKB-EC"/>
</dbReference>
<reference evidence="19 20" key="1">
    <citation type="submission" date="2019-10" db="EMBL/GenBank/DDBJ databases">
        <title>Streptomyces sp. strain GY16 isolated from leaves of Broussonetia papyrifera.</title>
        <authorList>
            <person name="Mo P."/>
        </authorList>
    </citation>
    <scope>NUCLEOTIDE SEQUENCE [LARGE SCALE GENOMIC DNA]</scope>
    <source>
        <strain evidence="19 20">GY16</strain>
    </source>
</reference>
<dbReference type="CDD" id="cd16936">
    <property type="entry name" value="HATPase_RsbW-like"/>
    <property type="match status" value="1"/>
</dbReference>
<dbReference type="InterPro" id="IPR036457">
    <property type="entry name" value="PPM-type-like_dom_sf"/>
</dbReference>
<dbReference type="Gene3D" id="3.30.565.10">
    <property type="entry name" value="Histidine kinase-like ATPase, C-terminal domain"/>
    <property type="match status" value="1"/>
</dbReference>
<evidence type="ECO:0000256" key="1">
    <source>
        <dbReference type="ARBA" id="ARBA00013081"/>
    </source>
</evidence>
<keyword evidence="8" id="KW-0067">ATP-binding</keyword>
<evidence type="ECO:0000256" key="3">
    <source>
        <dbReference type="ARBA" id="ARBA00022679"/>
    </source>
</evidence>
<dbReference type="InterPro" id="IPR001932">
    <property type="entry name" value="PPM-type_phosphatase-like_dom"/>
</dbReference>
<sequence>MSRSRQAFEVSEQGRQQALQVATVLFALLGQAQAKVAELTRRIDALLLAPLPRLQELGSLQPQLQRAQGQEHELTVQLARAQRERDVAQQVADHAARHVLRLEAELQALKGLVSSGHTTTALLPQQLRGAADVLTDEQALDDVDVALRKARDVLDREHEAVQEAAQEVGWRAAPGVVDEPTVVPGETVRPSQTNAPLSADSDEAHAPQLGASSTELFETTANNSSTGQNNPSDTELALLRSGDRIRFVGAATRRIARGLDLDEIVLGLCRATVSTFADSILVYLREPIPVGDERPTGPLMLRLRRTDGLRDEHVGGFDLLVEPEQTTPDHMGLLTRVTEILEVRSGSALSEVLRGVRPVFGDLAHTRAALTELLGNGVAAPAGRHVILAPLRGRRRVTGVAAFLRWTERPAFDSDDLLVAAQLATHTALGVDKAVLYGREAYIADKLQRTMLPERLPSPPGVRFAVRYLPAAETASVGGDWYDAIPLSGSRVALVIGDVMGHSMTSAAIMGQLRTTAQTLAGMALPPEETLRRLDTTAQSLGSDRMATCLCAIYDPLARRITLANAGHPPPVLLHADGRAEVMEVPANPPIGTGWMEYEAIERDAPTGATLLLYTDGLVESRLRDIDTGIEQLRRRLSALALEADPDGPPSLEALCDGLLGMLGPGDRDDDIAVLAARFDGLRRSDTVDWTLATDDSSPRLARRLTKQALGDWDLLELTDAAELLVSEVVTNAVRHARGPITLRLTHTGVLRCEVTDGSSLMPRRRWVHGGIEAGRGLYVVNRLALRWGVQPQGHSKVVWFELALPERTDPSRP</sequence>
<evidence type="ECO:0000256" key="16">
    <source>
        <dbReference type="SAM" id="Coils"/>
    </source>
</evidence>
<dbReference type="SMART" id="SM00331">
    <property type="entry name" value="PP2C_SIG"/>
    <property type="match status" value="1"/>
</dbReference>
<dbReference type="EC" id="3.1.3.16" evidence="1"/>
<keyword evidence="10" id="KW-0904">Protein phosphatase</keyword>
<dbReference type="Pfam" id="PF13581">
    <property type="entry name" value="HATPase_c_2"/>
    <property type="match status" value="1"/>
</dbReference>
<keyword evidence="16" id="KW-0175">Coiled coil</keyword>